<evidence type="ECO:0000256" key="1">
    <source>
        <dbReference type="ARBA" id="ARBA00023015"/>
    </source>
</evidence>
<feature type="domain" description="HTH luxR-type" evidence="5">
    <location>
        <begin position="782"/>
        <end position="847"/>
    </location>
</feature>
<evidence type="ECO:0000313" key="7">
    <source>
        <dbReference type="Proteomes" id="UP000545493"/>
    </source>
</evidence>
<dbReference type="SMART" id="SM00421">
    <property type="entry name" value="HTH_LUXR"/>
    <property type="match status" value="1"/>
</dbReference>
<evidence type="ECO:0000256" key="4">
    <source>
        <dbReference type="SAM" id="MobiDB-lite"/>
    </source>
</evidence>
<dbReference type="RefSeq" id="WP_313886738.1">
    <property type="nucleotide sequence ID" value="NZ_JAAOYM010000001.1"/>
</dbReference>
<keyword evidence="1" id="KW-0805">Transcription regulation</keyword>
<dbReference type="InterPro" id="IPR016032">
    <property type="entry name" value="Sig_transdc_resp-reg_C-effctor"/>
</dbReference>
<gene>
    <name evidence="6" type="ORF">FHU38_002294</name>
</gene>
<evidence type="ECO:0000256" key="3">
    <source>
        <dbReference type="ARBA" id="ARBA00023163"/>
    </source>
</evidence>
<dbReference type="SUPFAM" id="SSF52540">
    <property type="entry name" value="P-loop containing nucleoside triphosphate hydrolases"/>
    <property type="match status" value="1"/>
</dbReference>
<dbReference type="PRINTS" id="PR00038">
    <property type="entry name" value="HTHLUXR"/>
</dbReference>
<reference evidence="6 7" key="1">
    <citation type="submission" date="2020-03" db="EMBL/GenBank/DDBJ databases">
        <title>Sequencing the genomes of 1000 actinobacteria strains.</title>
        <authorList>
            <person name="Klenk H.-P."/>
        </authorList>
    </citation>
    <scope>NUCLEOTIDE SEQUENCE [LARGE SCALE GENOMIC DNA]</scope>
    <source>
        <strain evidence="6 7">DSM 45685</strain>
    </source>
</reference>
<dbReference type="Pfam" id="PF00196">
    <property type="entry name" value="GerE"/>
    <property type="match status" value="1"/>
</dbReference>
<name>A0A7X5ZR41_9PSEU</name>
<dbReference type="InterPro" id="IPR036388">
    <property type="entry name" value="WH-like_DNA-bd_sf"/>
</dbReference>
<evidence type="ECO:0000313" key="6">
    <source>
        <dbReference type="EMBL" id="NIJ11950.1"/>
    </source>
</evidence>
<dbReference type="Proteomes" id="UP000545493">
    <property type="component" value="Unassembled WGS sequence"/>
</dbReference>
<accession>A0A7X5ZR41</accession>
<dbReference type="InterPro" id="IPR000792">
    <property type="entry name" value="Tscrpt_reg_LuxR_C"/>
</dbReference>
<keyword evidence="3" id="KW-0804">Transcription</keyword>
<dbReference type="AlphaFoldDB" id="A0A7X5ZR41"/>
<dbReference type="EMBL" id="JAAOYM010000001">
    <property type="protein sequence ID" value="NIJ11950.1"/>
    <property type="molecule type" value="Genomic_DNA"/>
</dbReference>
<dbReference type="GO" id="GO:0006355">
    <property type="term" value="P:regulation of DNA-templated transcription"/>
    <property type="evidence" value="ECO:0007669"/>
    <property type="project" value="InterPro"/>
</dbReference>
<dbReference type="SUPFAM" id="SSF46894">
    <property type="entry name" value="C-terminal effector domain of the bipartite response regulators"/>
    <property type="match status" value="1"/>
</dbReference>
<dbReference type="CDD" id="cd06170">
    <property type="entry name" value="LuxR_C_like"/>
    <property type="match status" value="1"/>
</dbReference>
<evidence type="ECO:0000256" key="2">
    <source>
        <dbReference type="ARBA" id="ARBA00023125"/>
    </source>
</evidence>
<protein>
    <submittedName>
        <fullName evidence="6">DNA-binding NarL/FixJ family response regulator</fullName>
    </submittedName>
</protein>
<keyword evidence="2 6" id="KW-0238">DNA-binding</keyword>
<organism evidence="6 7">
    <name type="scientific">Saccharomonospora amisosensis</name>
    <dbReference type="NCBI Taxonomy" id="1128677"/>
    <lineage>
        <taxon>Bacteria</taxon>
        <taxon>Bacillati</taxon>
        <taxon>Actinomycetota</taxon>
        <taxon>Actinomycetes</taxon>
        <taxon>Pseudonocardiales</taxon>
        <taxon>Pseudonocardiaceae</taxon>
        <taxon>Saccharomonospora</taxon>
    </lineage>
</organism>
<dbReference type="PANTHER" id="PTHR44688">
    <property type="entry name" value="DNA-BINDING TRANSCRIPTIONAL ACTIVATOR DEVR_DOSR"/>
    <property type="match status" value="1"/>
</dbReference>
<proteinExistence type="predicted"/>
<evidence type="ECO:0000259" key="5">
    <source>
        <dbReference type="PROSITE" id="PS50043"/>
    </source>
</evidence>
<dbReference type="PROSITE" id="PS50043">
    <property type="entry name" value="HTH_LUXR_2"/>
    <property type="match status" value="1"/>
</dbReference>
<sequence>MRYESERVGQLLSGDEAGELLTAVADDPLAPLRAMIVAPGGYGKSALLGELRRGYRRAEVPVVDAHDALTDPAGCARAAILVDDAHRLPTDHVARLTELAAEQRSRLIVARRPWPYSSALAELTGVLERTRPTVLLRPLDRAAIAERVRALLGDVLAHDEVPAELVEALEAQTGGVPRYVDRVLRALRPTGAEQAPLTVPFRVPHAAVIGFQSELDRLDPRLHRLLLAKAVAPELQAELLTALLGLDADDAWELLDAARATGLLDRGGALLPIARRAITALNPAERRLAVHRGLIEAQRERGGPLLALVRPLLGTGVGGSAIAAAFEEAADEAFADSPELAAELYAAATAAGSPAAALAGRRARAAALCGDLDTAMRLADGVLSGAQDADRATAANVAGTVLAHRGLLGSSAELHRWAGSASGKAFAVLALIGTGQLAQARELLAGRGCGGPPVLVNSVLTRLAQGVHESVTEGAVTALATLTRASSMLEPVGRAELLPETPAALAALVALHCGEFTAADSVLRRAEAAGMGGALAARRHRLLRAWGVMLRGDTDIAGRLLAEAGGSPDKLEPRDALVASALRAGIARRESDLGALRDAWEQAKEVAVRHPTDLFCLLPLGELAVVAARLGEQDRLAPHLAEAQTLLDQLGDPPLWEAPLRWNRMHAAIVSERLDAAEPHVRALAAMADDHPYFKALATAAHGWLDVLAGNIDPTVVESAARGLHAAGLRWDGARLAGQAAIRTTDRKAMLRLLGCARALQPSTSRQGNDRRDSQAATGEPGRRATGTLSEREREVAELVVDGFTYKEIGQRLFISAKTVEYHVARMRQRFGCTSRSDLLERLRSLLGHRSTS</sequence>
<dbReference type="PROSITE" id="PS00622">
    <property type="entry name" value="HTH_LUXR_1"/>
    <property type="match status" value="1"/>
</dbReference>
<feature type="region of interest" description="Disordered" evidence="4">
    <location>
        <begin position="762"/>
        <end position="791"/>
    </location>
</feature>
<dbReference type="PANTHER" id="PTHR44688:SF16">
    <property type="entry name" value="DNA-BINDING TRANSCRIPTIONAL ACTIVATOR DEVR_DOSR"/>
    <property type="match status" value="1"/>
</dbReference>
<dbReference type="InterPro" id="IPR027417">
    <property type="entry name" value="P-loop_NTPase"/>
</dbReference>
<comment type="caution">
    <text evidence="6">The sequence shown here is derived from an EMBL/GenBank/DDBJ whole genome shotgun (WGS) entry which is preliminary data.</text>
</comment>
<keyword evidence="7" id="KW-1185">Reference proteome</keyword>
<dbReference type="GO" id="GO:0003677">
    <property type="term" value="F:DNA binding"/>
    <property type="evidence" value="ECO:0007669"/>
    <property type="project" value="UniProtKB-KW"/>
</dbReference>
<dbReference type="Gene3D" id="1.10.10.10">
    <property type="entry name" value="Winged helix-like DNA-binding domain superfamily/Winged helix DNA-binding domain"/>
    <property type="match status" value="1"/>
</dbReference>